<accession>A0A917PJH4</accession>
<dbReference type="Gene3D" id="3.40.390.10">
    <property type="entry name" value="Collagenase (Catalytic Domain)"/>
    <property type="match status" value="1"/>
</dbReference>
<organism evidence="2 3">
    <name type="scientific">Deinococcus aquiradiocola</name>
    <dbReference type="NCBI Taxonomy" id="393059"/>
    <lineage>
        <taxon>Bacteria</taxon>
        <taxon>Thermotogati</taxon>
        <taxon>Deinococcota</taxon>
        <taxon>Deinococci</taxon>
        <taxon>Deinococcales</taxon>
        <taxon>Deinococcaceae</taxon>
        <taxon>Deinococcus</taxon>
    </lineage>
</organism>
<dbReference type="InterPro" id="IPR024079">
    <property type="entry name" value="MetalloPept_cat_dom_sf"/>
</dbReference>
<keyword evidence="3" id="KW-1185">Reference proteome</keyword>
<dbReference type="EMBL" id="BMOE01000009">
    <property type="protein sequence ID" value="GGJ81338.1"/>
    <property type="molecule type" value="Genomic_DNA"/>
</dbReference>
<comment type="caution">
    <text evidence="2">The sequence shown here is derived from an EMBL/GenBank/DDBJ whole genome shotgun (WGS) entry which is preliminary data.</text>
</comment>
<sequence>MTSRFKAISLLGLSLTLAACGQGTPAADPGTFSLSTLQPGQKQDIDAAVKVNVVLVGYHPTAPGQVAGPRDVNVSDFTSILPGTGRNIARIPSAYGALESTGNTYTYQYNYVYASQSFEDNFFSYLTSKGTEKPLTVYQKAYNCQSTDDLSCATPATNIARAVTGNLEIDGVLAENWLADNASSIGVDARQYTVFLVNWYGRPDFKFHSFTRADAADSDTGTKFGQRSSRRLNAWGGTPRDDGRTQRVWFYDLSANPEAWTNNWDVSNADVDGDKVPDYRMPPIWEYGTRKATYRPFTKVGPDLALVTRYVALDLLFTPSPIYRVSLTPPNMPERINLNVAFEQGAGADTQANLYRPQLSQDRLKVLQPFATLTNSIRTAPLSGEVFDAYKCLFPATDADICSPDRADPTGDRLFTYALNDVRNQYKTLSDYQVPIYAFNDGENTQPGLLGVAGDDGVTGTQAVVNSFLTPDLNAAGYGFTDTITHETGHHFSLSHPHDGYDSETNTEYGPSGEFAFVNSGDMSNTVMAYNDLTRGFGQFNLDSQYRYLTAAYLNNTDAILQLVQQAGPDKVKAVNAAATSADAQFGSALGSYRDLNYLDAATQAHAAYRSVVDAARAAGVNVQPYRWYERLDGLATQKTLPRRVNNYLPVQGTAIRPESTAFLTRLRLAK</sequence>
<protein>
    <recommendedName>
        <fullName evidence="4">Peptidase M43 pregnancy-associated plasma-A domain-containing protein</fullName>
    </recommendedName>
</protein>
<reference evidence="2" key="2">
    <citation type="submission" date="2020-09" db="EMBL/GenBank/DDBJ databases">
        <authorList>
            <person name="Sun Q."/>
            <person name="Ohkuma M."/>
        </authorList>
    </citation>
    <scope>NUCLEOTIDE SEQUENCE</scope>
    <source>
        <strain evidence="2">JCM 14371</strain>
    </source>
</reference>
<dbReference type="SUPFAM" id="SSF55486">
    <property type="entry name" value="Metalloproteases ('zincins'), catalytic domain"/>
    <property type="match status" value="1"/>
</dbReference>
<dbReference type="PROSITE" id="PS51257">
    <property type="entry name" value="PROKAR_LIPOPROTEIN"/>
    <property type="match status" value="1"/>
</dbReference>
<keyword evidence="1" id="KW-0732">Signal</keyword>
<reference evidence="2" key="1">
    <citation type="journal article" date="2014" name="Int. J. Syst. Evol. Microbiol.">
        <title>Complete genome sequence of Corynebacterium casei LMG S-19264T (=DSM 44701T), isolated from a smear-ripened cheese.</title>
        <authorList>
            <consortium name="US DOE Joint Genome Institute (JGI-PGF)"/>
            <person name="Walter F."/>
            <person name="Albersmeier A."/>
            <person name="Kalinowski J."/>
            <person name="Ruckert C."/>
        </authorList>
    </citation>
    <scope>NUCLEOTIDE SEQUENCE</scope>
    <source>
        <strain evidence="2">JCM 14371</strain>
    </source>
</reference>
<dbReference type="Proteomes" id="UP000635726">
    <property type="component" value="Unassembled WGS sequence"/>
</dbReference>
<proteinExistence type="predicted"/>
<evidence type="ECO:0000313" key="2">
    <source>
        <dbReference type="EMBL" id="GGJ81338.1"/>
    </source>
</evidence>
<evidence type="ECO:0000313" key="3">
    <source>
        <dbReference type="Proteomes" id="UP000635726"/>
    </source>
</evidence>
<feature type="chain" id="PRO_5038106005" description="Peptidase M43 pregnancy-associated plasma-A domain-containing protein" evidence="1">
    <location>
        <begin position="22"/>
        <end position="671"/>
    </location>
</feature>
<evidence type="ECO:0008006" key="4">
    <source>
        <dbReference type="Google" id="ProtNLM"/>
    </source>
</evidence>
<dbReference type="GO" id="GO:0008237">
    <property type="term" value="F:metallopeptidase activity"/>
    <property type="evidence" value="ECO:0007669"/>
    <property type="project" value="InterPro"/>
</dbReference>
<dbReference type="AlphaFoldDB" id="A0A917PJH4"/>
<name>A0A917PJH4_9DEIO</name>
<dbReference type="RefSeq" id="WP_188963778.1">
    <property type="nucleotide sequence ID" value="NZ_BMOE01000009.1"/>
</dbReference>
<gene>
    <name evidence="2" type="ORF">GCM10008939_26680</name>
</gene>
<evidence type="ECO:0000256" key="1">
    <source>
        <dbReference type="SAM" id="SignalP"/>
    </source>
</evidence>
<feature type="signal peptide" evidence="1">
    <location>
        <begin position="1"/>
        <end position="21"/>
    </location>
</feature>